<dbReference type="Proteomes" id="UP000799118">
    <property type="component" value="Unassembled WGS sequence"/>
</dbReference>
<dbReference type="OrthoDB" id="265761at2759"/>
<feature type="compositionally biased region" description="Polar residues" evidence="1">
    <location>
        <begin position="76"/>
        <end position="90"/>
    </location>
</feature>
<evidence type="ECO:0000313" key="2">
    <source>
        <dbReference type="EMBL" id="KAE9408102.1"/>
    </source>
</evidence>
<evidence type="ECO:0000256" key="1">
    <source>
        <dbReference type="SAM" id="MobiDB-lite"/>
    </source>
</evidence>
<accession>A0A6A4I7U7</accession>
<sequence length="146" mass="16320">MQGLHTYMSTHCYKYYTNRHPNSLRRRNQTVLPFTPSVPQMCFKVGRTTVPPVIVFAANGLSVPSSQDPSHESDLTSDTSTNARTYSHTNPPAHCDSVNVIASKLHEGSVKSFRSSSVVDGRMLPRERDCGRRRWAVLLSSRDDGI</sequence>
<keyword evidence="3" id="KW-1185">Reference proteome</keyword>
<name>A0A6A4I7U7_9AGAR</name>
<dbReference type="EMBL" id="ML769392">
    <property type="protein sequence ID" value="KAE9408102.1"/>
    <property type="molecule type" value="Genomic_DNA"/>
</dbReference>
<feature type="region of interest" description="Disordered" evidence="1">
    <location>
        <begin position="62"/>
        <end position="92"/>
    </location>
</feature>
<evidence type="ECO:0000313" key="3">
    <source>
        <dbReference type="Proteomes" id="UP000799118"/>
    </source>
</evidence>
<protein>
    <submittedName>
        <fullName evidence="2">Uncharacterized protein</fullName>
    </submittedName>
</protein>
<organism evidence="2 3">
    <name type="scientific">Gymnopus androsaceus JB14</name>
    <dbReference type="NCBI Taxonomy" id="1447944"/>
    <lineage>
        <taxon>Eukaryota</taxon>
        <taxon>Fungi</taxon>
        <taxon>Dikarya</taxon>
        <taxon>Basidiomycota</taxon>
        <taxon>Agaricomycotina</taxon>
        <taxon>Agaricomycetes</taxon>
        <taxon>Agaricomycetidae</taxon>
        <taxon>Agaricales</taxon>
        <taxon>Marasmiineae</taxon>
        <taxon>Omphalotaceae</taxon>
        <taxon>Gymnopus</taxon>
    </lineage>
</organism>
<reference evidence="2" key="1">
    <citation type="journal article" date="2019" name="Environ. Microbiol.">
        <title>Fungal ecological strategies reflected in gene transcription - a case study of two litter decomposers.</title>
        <authorList>
            <person name="Barbi F."/>
            <person name="Kohler A."/>
            <person name="Barry K."/>
            <person name="Baskaran P."/>
            <person name="Daum C."/>
            <person name="Fauchery L."/>
            <person name="Ihrmark K."/>
            <person name="Kuo A."/>
            <person name="LaButti K."/>
            <person name="Lipzen A."/>
            <person name="Morin E."/>
            <person name="Grigoriev I.V."/>
            <person name="Henrissat B."/>
            <person name="Lindahl B."/>
            <person name="Martin F."/>
        </authorList>
    </citation>
    <scope>NUCLEOTIDE SEQUENCE</scope>
    <source>
        <strain evidence="2">JB14</strain>
    </source>
</reference>
<proteinExistence type="predicted"/>
<gene>
    <name evidence="2" type="ORF">BT96DRAFT_21979</name>
</gene>
<dbReference type="AlphaFoldDB" id="A0A6A4I7U7"/>